<dbReference type="GO" id="GO:0017004">
    <property type="term" value="P:cytochrome complex assembly"/>
    <property type="evidence" value="ECO:0007669"/>
    <property type="project" value="UniProtKB-KW"/>
</dbReference>
<evidence type="ECO:0000259" key="5">
    <source>
        <dbReference type="PROSITE" id="PS51352"/>
    </source>
</evidence>
<dbReference type="GO" id="GO:0016209">
    <property type="term" value="F:antioxidant activity"/>
    <property type="evidence" value="ECO:0007669"/>
    <property type="project" value="InterPro"/>
</dbReference>
<evidence type="ECO:0000256" key="2">
    <source>
        <dbReference type="ARBA" id="ARBA00022748"/>
    </source>
</evidence>
<evidence type="ECO:0000256" key="1">
    <source>
        <dbReference type="ARBA" id="ARBA00004196"/>
    </source>
</evidence>
<dbReference type="InterPro" id="IPR036249">
    <property type="entry name" value="Thioredoxin-like_sf"/>
</dbReference>
<dbReference type="InterPro" id="IPR000866">
    <property type="entry name" value="AhpC/TSA"/>
</dbReference>
<dbReference type="STRING" id="1003.SAMN04488541_101861"/>
<protein>
    <submittedName>
        <fullName evidence="6">Peroxiredoxin</fullName>
    </submittedName>
</protein>
<keyword evidence="3" id="KW-1015">Disulfide bond</keyword>
<keyword evidence="2" id="KW-0201">Cytochrome c-type biogenesis</keyword>
<dbReference type="AlphaFoldDB" id="A0A1I2GH20"/>
<dbReference type="InterPro" id="IPR013766">
    <property type="entry name" value="Thioredoxin_domain"/>
</dbReference>
<feature type="domain" description="Thioredoxin" evidence="5">
    <location>
        <begin position="225"/>
        <end position="363"/>
    </location>
</feature>
<accession>A0A1I2GH20</accession>
<dbReference type="Pfam" id="PF00578">
    <property type="entry name" value="AhpC-TSA"/>
    <property type="match status" value="1"/>
</dbReference>
<dbReference type="Pfam" id="PF14289">
    <property type="entry name" value="DUF4369"/>
    <property type="match status" value="1"/>
</dbReference>
<comment type="subcellular location">
    <subcellularLocation>
        <location evidence="1">Cell envelope</location>
    </subcellularLocation>
</comment>
<dbReference type="RefSeq" id="WP_091545225.1">
    <property type="nucleotide sequence ID" value="NZ_FONY01000018.1"/>
</dbReference>
<dbReference type="InterPro" id="IPR025380">
    <property type="entry name" value="DUF4369"/>
</dbReference>
<dbReference type="PANTHER" id="PTHR42852:SF6">
    <property type="entry name" value="THIOL:DISULFIDE INTERCHANGE PROTEIN DSBE"/>
    <property type="match status" value="1"/>
</dbReference>
<dbReference type="CDD" id="cd02966">
    <property type="entry name" value="TlpA_like_family"/>
    <property type="match status" value="1"/>
</dbReference>
<dbReference type="InterPro" id="IPR050553">
    <property type="entry name" value="Thioredoxin_ResA/DsbE_sf"/>
</dbReference>
<keyword evidence="7" id="KW-1185">Reference proteome</keyword>
<dbReference type="EMBL" id="FONY01000018">
    <property type="protein sequence ID" value="SFF16528.1"/>
    <property type="molecule type" value="Genomic_DNA"/>
</dbReference>
<dbReference type="Proteomes" id="UP000199513">
    <property type="component" value="Unassembled WGS sequence"/>
</dbReference>
<sequence>MKKLIYLLLLIGIAACSQENQNQALVSGKINFPQEGKPIYLVKIEGQSAKVIDSAFANSEGNFAFNLSLQEPDFYVIDIYRMQNKLLLLHNSPIKIMADGTQNGKFEVSGSEDNQYLQEFMTLREGYSQQVGELQKSFYGREVSDEEEAQLQAKYEEITKEATNKTKVILEKAQNSFAAIQMFSLLDIENDLDLIEKIHTNLAKKYPASEQIKQLGKELEGIKKTAIGQPAPEIRFQNQEGKEVSLASFRGKYLLLDFWASWCRPCRMENPNVVRVYNKYKDKGFEILSISSDRDEQAWKSAITSDKMTWNHIPDLSANHTISMDYNVTAIPMTYLLDKNGIIIAKNLRGKALEEKIMELLQM</sequence>
<dbReference type="PANTHER" id="PTHR42852">
    <property type="entry name" value="THIOL:DISULFIDE INTERCHANGE PROTEIN DSBE"/>
    <property type="match status" value="1"/>
</dbReference>
<organism evidence="6 7">
    <name type="scientific">Thermoflexibacter ruber</name>
    <dbReference type="NCBI Taxonomy" id="1003"/>
    <lineage>
        <taxon>Bacteria</taxon>
        <taxon>Pseudomonadati</taxon>
        <taxon>Bacteroidota</taxon>
        <taxon>Cytophagia</taxon>
        <taxon>Cytophagales</taxon>
        <taxon>Thermoflexibacteraceae</taxon>
        <taxon>Thermoflexibacter</taxon>
    </lineage>
</organism>
<dbReference type="PROSITE" id="PS51257">
    <property type="entry name" value="PROKAR_LIPOPROTEIN"/>
    <property type="match status" value="1"/>
</dbReference>
<dbReference type="Gene3D" id="3.40.30.10">
    <property type="entry name" value="Glutaredoxin"/>
    <property type="match status" value="1"/>
</dbReference>
<reference evidence="6 7" key="1">
    <citation type="submission" date="2016-10" db="EMBL/GenBank/DDBJ databases">
        <authorList>
            <person name="de Groot N.N."/>
        </authorList>
    </citation>
    <scope>NUCLEOTIDE SEQUENCE [LARGE SCALE GENOMIC DNA]</scope>
    <source>
        <strain>GEY</strain>
        <strain evidence="7">DSM 9560</strain>
    </source>
</reference>
<dbReference type="GO" id="GO:0016491">
    <property type="term" value="F:oxidoreductase activity"/>
    <property type="evidence" value="ECO:0007669"/>
    <property type="project" value="InterPro"/>
</dbReference>
<dbReference type="GO" id="GO:0030313">
    <property type="term" value="C:cell envelope"/>
    <property type="evidence" value="ECO:0007669"/>
    <property type="project" value="UniProtKB-SubCell"/>
</dbReference>
<evidence type="ECO:0000256" key="3">
    <source>
        <dbReference type="ARBA" id="ARBA00023157"/>
    </source>
</evidence>
<evidence type="ECO:0000313" key="7">
    <source>
        <dbReference type="Proteomes" id="UP000199513"/>
    </source>
</evidence>
<dbReference type="SUPFAM" id="SSF52833">
    <property type="entry name" value="Thioredoxin-like"/>
    <property type="match status" value="1"/>
</dbReference>
<dbReference type="OrthoDB" id="6399635at2"/>
<name>A0A1I2GH20_9BACT</name>
<evidence type="ECO:0000256" key="4">
    <source>
        <dbReference type="ARBA" id="ARBA00023284"/>
    </source>
</evidence>
<evidence type="ECO:0000313" key="6">
    <source>
        <dbReference type="EMBL" id="SFF16528.1"/>
    </source>
</evidence>
<dbReference type="PROSITE" id="PS51352">
    <property type="entry name" value="THIOREDOXIN_2"/>
    <property type="match status" value="1"/>
</dbReference>
<keyword evidence="4" id="KW-0676">Redox-active center</keyword>
<proteinExistence type="predicted"/>
<gene>
    <name evidence="6" type="ORF">SAMN04488541_101861</name>
</gene>